<organism evidence="3">
    <name type="scientific">Puccinia triticina (isolate 1-1 / race 1 (BBBD))</name>
    <name type="common">Brown leaf rust fungus</name>
    <dbReference type="NCBI Taxonomy" id="630390"/>
    <lineage>
        <taxon>Eukaryota</taxon>
        <taxon>Fungi</taxon>
        <taxon>Dikarya</taxon>
        <taxon>Basidiomycota</taxon>
        <taxon>Pucciniomycotina</taxon>
        <taxon>Pucciniomycetes</taxon>
        <taxon>Pucciniales</taxon>
        <taxon>Pucciniaceae</taxon>
        <taxon>Puccinia</taxon>
    </lineage>
</organism>
<feature type="compositionally biased region" description="Low complexity" evidence="2">
    <location>
        <begin position="387"/>
        <end position="402"/>
    </location>
</feature>
<feature type="compositionally biased region" description="Low complexity" evidence="2">
    <location>
        <begin position="1118"/>
        <end position="1131"/>
    </location>
</feature>
<feature type="compositionally biased region" description="Polar residues" evidence="2">
    <location>
        <begin position="181"/>
        <end position="192"/>
    </location>
</feature>
<dbReference type="EnsemblFungi" id="PTTG_06894-t43_1">
    <property type="protein sequence ID" value="PTTG_06894-t43_1-p1"/>
    <property type="gene ID" value="PTTG_06894"/>
</dbReference>
<sequence>MHGVSWEDELDPELRRGGSVESHGHETWDRPYSSDDYNHLKGYSDPRMDNTTYREFDGAHHDSYLSPRTPPGVSDADWHEATEELAHLGVGDLRSGSDPIDSYGHHQDPYNSYDGAHHGLSEPSAGLYGQSHLESEDYLADQRDRYEPDFRRAESPAHLHHTDDLSDHHRSLPSPLGFSPARQSSEHYSPAQSDFGRPGFAGSDFNPSRRDFDFDSLNYSNHHNPDDFVADDPLLSHPGADDFNPGIQPSRHEHLLSPSSHDSDRLYQDNTYQPPWSRRASDVRFEDGHRHPPTMTDTDSPDPLASASDYTDFPYDEDHHAHHHPHHHHLHSPKNDYRTHVENGLSNAFGSPELQRAHRLDDYYDPPLADFSQRSPIGNSSFLNGKSRQSPSLSSPLFSAARGADPLDHLNSHSHLHRHPTYSAHQQPHPRDHYQRTEPQGYRGNDSHQPMSYRSDPERSLGHLDTENQRHFSPRDEIERMRAQLDESLARDAAVLTPHRAPERPRSSSWDPTFSESGHRSPHHRAFEPSPIAPINENWSRPTLDRPLSRSGLPYPITSMEETALHTTIERPRSRSGLLYPSASGRRSPYLSGHRSPYSGLSSAEVNMVPVGRESFLDARTSTRTPVMTGVIPAHQHTGSLHYHQDPLRDQLHQINDLNNHIRDAEIAHERERALIDRTAADFARQSLTDELRRSEIAHERDLALADQRASQIGQQSMIQAVRESEIYRDLDHQRHQLDLERAEIARQRDRVDTQTQLGMIDRQLRAIDRQREIDTNRQMANLSRFGNLPSVLRGTYNGRPLASPYLQQSRFLSAARRLSARDKPRHHQSPVVFDHVDAYYRLISNSNLPRQLPLFKDPYYNYDPLSSRDPLRPISSAPLVGRNLGMGNPFVDGIDYDYGYGKVGALGLQPEHFAREQAYVLDDLYLYEMLLRLDDSIDELERQRRWQARLRWEEWADSRSRVQAWSRMSADERRRLGLSDGSFWASNLFGIPLDARFGYQSISNLSGYSPTHLRSHYPLSSRLSSRYPMWSRGGLGLGRRLSNWYDYARRPIKAKYFDRQEQIRREYAQRRGELAPGSRLRPPGSMLSGGYPLGPLTGLGTTRTLGQHLPPLQRTPSLSSGLLSRGFSSSVPSGLTGPSDLSSSAKTSGLPSLKAPVPHSSTLRSSHSSTSAVPLPPVTKSKIPGPVHPVTVSTKPAPGNSSRPPVISAKPIPIKPTVTSTSSSLRPPGTASTGSRSPGTHERSKTPSRGAPSPGPAPTVVFNPRVRAVPPESESDPPPPPRPPSRNTAPPPRSALKTPPPTTPKPHPHHPIDDERLESITKINTERNRATPAPPSPSNTTRGHN</sequence>
<dbReference type="OrthoDB" id="2501104at2759"/>
<evidence type="ECO:0000313" key="3">
    <source>
        <dbReference type="EMBL" id="OAV94661.1"/>
    </source>
</evidence>
<keyword evidence="5" id="KW-1185">Reference proteome</keyword>
<feature type="compositionally biased region" description="Basic and acidic residues" evidence="2">
    <location>
        <begin position="250"/>
        <end position="267"/>
    </location>
</feature>
<feature type="region of interest" description="Disordered" evidence="2">
    <location>
        <begin position="365"/>
        <end position="476"/>
    </location>
</feature>
<evidence type="ECO:0000256" key="1">
    <source>
        <dbReference type="SAM" id="Coils"/>
    </source>
</evidence>
<feature type="region of interest" description="Disordered" evidence="2">
    <location>
        <begin position="1"/>
        <end position="349"/>
    </location>
</feature>
<feature type="compositionally biased region" description="Polar residues" evidence="2">
    <location>
        <begin position="1140"/>
        <end position="1151"/>
    </location>
</feature>
<evidence type="ECO:0000313" key="5">
    <source>
        <dbReference type="Proteomes" id="UP000005240"/>
    </source>
</evidence>
<feature type="compositionally biased region" description="Basic and acidic residues" evidence="2">
    <location>
        <begin position="140"/>
        <end position="170"/>
    </location>
</feature>
<feature type="compositionally biased region" description="Polar residues" evidence="2">
    <location>
        <begin position="1192"/>
        <end position="1204"/>
    </location>
</feature>
<feature type="compositionally biased region" description="Low complexity" evidence="2">
    <location>
        <begin position="293"/>
        <end position="303"/>
    </location>
</feature>
<evidence type="ECO:0000256" key="2">
    <source>
        <dbReference type="SAM" id="MobiDB-lite"/>
    </source>
</evidence>
<protein>
    <submittedName>
        <fullName evidence="3 4">Uncharacterized protein</fullName>
    </submittedName>
</protein>
<feature type="compositionally biased region" description="Acidic residues" evidence="2">
    <location>
        <begin position="1"/>
        <end position="11"/>
    </location>
</feature>
<feature type="compositionally biased region" description="Polar residues" evidence="2">
    <location>
        <begin position="372"/>
        <end position="386"/>
    </location>
</feature>
<keyword evidence="1" id="KW-0175">Coiled coil</keyword>
<evidence type="ECO:0000313" key="4">
    <source>
        <dbReference type="EnsemblFungi" id="PTTG_06894-t43_1-p1"/>
    </source>
</evidence>
<reference evidence="4" key="4">
    <citation type="submission" date="2025-05" db="UniProtKB">
        <authorList>
            <consortium name="EnsemblFungi"/>
        </authorList>
    </citation>
    <scope>IDENTIFICATION</scope>
    <source>
        <strain evidence="4">isolate 1-1 / race 1 (BBBD)</strain>
    </source>
</reference>
<feature type="compositionally biased region" description="Low complexity" evidence="2">
    <location>
        <begin position="1090"/>
        <end position="1107"/>
    </location>
</feature>
<feature type="compositionally biased region" description="Basic and acidic residues" evidence="2">
    <location>
        <begin position="12"/>
        <end position="63"/>
    </location>
</feature>
<accession>A0A180GQ42</accession>
<dbReference type="VEuPathDB" id="FungiDB:PTTG_06894"/>
<dbReference type="Proteomes" id="UP000005240">
    <property type="component" value="Unassembled WGS sequence"/>
</dbReference>
<feature type="compositionally biased region" description="Polar residues" evidence="2">
    <location>
        <begin position="507"/>
        <end position="516"/>
    </location>
</feature>
<feature type="coiled-coil region" evidence="1">
    <location>
        <begin position="648"/>
        <end position="675"/>
    </location>
</feature>
<feature type="compositionally biased region" description="Basic residues" evidence="2">
    <location>
        <begin position="321"/>
        <end position="332"/>
    </location>
</feature>
<reference evidence="3" key="1">
    <citation type="submission" date="2009-11" db="EMBL/GenBank/DDBJ databases">
        <authorList>
            <consortium name="The Broad Institute Genome Sequencing Platform"/>
            <person name="Ward D."/>
            <person name="Feldgarden M."/>
            <person name="Earl A."/>
            <person name="Young S.K."/>
            <person name="Zeng Q."/>
            <person name="Koehrsen M."/>
            <person name="Alvarado L."/>
            <person name="Berlin A."/>
            <person name="Bochicchio J."/>
            <person name="Borenstein D."/>
            <person name="Chapman S.B."/>
            <person name="Chen Z."/>
            <person name="Engels R."/>
            <person name="Freedman E."/>
            <person name="Gellesch M."/>
            <person name="Goldberg J."/>
            <person name="Griggs A."/>
            <person name="Gujja S."/>
            <person name="Heilman E."/>
            <person name="Heiman D."/>
            <person name="Hepburn T."/>
            <person name="Howarth C."/>
            <person name="Jen D."/>
            <person name="Larson L."/>
            <person name="Lewis B."/>
            <person name="Mehta T."/>
            <person name="Park D."/>
            <person name="Pearson M."/>
            <person name="Roberts A."/>
            <person name="Saif S."/>
            <person name="Shea T."/>
            <person name="Shenoy N."/>
            <person name="Sisk P."/>
            <person name="Stolte C."/>
            <person name="Sykes S."/>
            <person name="Thomson T."/>
            <person name="Walk T."/>
            <person name="White J."/>
            <person name="Yandava C."/>
            <person name="Izard J."/>
            <person name="Baranova O.V."/>
            <person name="Blanton J.M."/>
            <person name="Tanner A.C."/>
            <person name="Dewhirst F.E."/>
            <person name="Haas B."/>
            <person name="Nusbaum C."/>
            <person name="Birren B."/>
        </authorList>
    </citation>
    <scope>NUCLEOTIDE SEQUENCE [LARGE SCALE GENOMIC DNA]</scope>
    <source>
        <strain evidence="3">1-1 BBBD Race 1</strain>
    </source>
</reference>
<name>A0A180GQ42_PUCT1</name>
<feature type="compositionally biased region" description="Low complexity" evidence="2">
    <location>
        <begin position="1160"/>
        <end position="1172"/>
    </location>
</feature>
<feature type="compositionally biased region" description="Polar residues" evidence="2">
    <location>
        <begin position="1218"/>
        <end position="1239"/>
    </location>
</feature>
<feature type="compositionally biased region" description="Basic and acidic residues" evidence="2">
    <location>
        <begin position="455"/>
        <end position="476"/>
    </location>
</feature>
<proteinExistence type="predicted"/>
<feature type="region of interest" description="Disordered" evidence="2">
    <location>
        <begin position="1069"/>
        <end position="1346"/>
    </location>
</feature>
<reference evidence="3" key="2">
    <citation type="submission" date="2016-05" db="EMBL/GenBank/DDBJ databases">
        <title>Comparative analysis highlights variable genome content of wheat rusts and divergence of the mating loci.</title>
        <authorList>
            <person name="Cuomo C.A."/>
            <person name="Bakkeren G."/>
            <person name="Szabo L."/>
            <person name="Khalil H."/>
            <person name="Joly D."/>
            <person name="Goldberg J."/>
            <person name="Young S."/>
            <person name="Zeng Q."/>
            <person name="Fellers J."/>
        </authorList>
    </citation>
    <scope>NUCLEOTIDE SEQUENCE [LARGE SCALE GENOMIC DNA]</scope>
    <source>
        <strain evidence="3">1-1 BBBD Race 1</strain>
    </source>
</reference>
<feature type="compositionally biased region" description="Basic and acidic residues" evidence="2">
    <location>
        <begin position="1311"/>
        <end position="1330"/>
    </location>
</feature>
<feature type="compositionally biased region" description="Basic and acidic residues" evidence="2">
    <location>
        <begin position="76"/>
        <end position="86"/>
    </location>
</feature>
<gene>
    <name evidence="3" type="ORF">PTTG_06894</name>
</gene>
<feature type="compositionally biased region" description="Basic and acidic residues" evidence="2">
    <location>
        <begin position="279"/>
        <end position="290"/>
    </location>
</feature>
<reference evidence="4 5" key="3">
    <citation type="journal article" date="2017" name="G3 (Bethesda)">
        <title>Comparative analysis highlights variable genome content of wheat rusts and divergence of the mating loci.</title>
        <authorList>
            <person name="Cuomo C.A."/>
            <person name="Bakkeren G."/>
            <person name="Khalil H.B."/>
            <person name="Panwar V."/>
            <person name="Joly D."/>
            <person name="Linning R."/>
            <person name="Sakthikumar S."/>
            <person name="Song X."/>
            <person name="Adiconis X."/>
            <person name="Fan L."/>
            <person name="Goldberg J.M."/>
            <person name="Levin J.Z."/>
            <person name="Young S."/>
            <person name="Zeng Q."/>
            <person name="Anikster Y."/>
            <person name="Bruce M."/>
            <person name="Wang M."/>
            <person name="Yin C."/>
            <person name="McCallum B."/>
            <person name="Szabo L.J."/>
            <person name="Hulbert S."/>
            <person name="Chen X."/>
            <person name="Fellers J.P."/>
        </authorList>
    </citation>
    <scope>NUCLEOTIDE SEQUENCE</scope>
    <source>
        <strain evidence="4">isolate 1-1 / race 1 (BBBD)</strain>
        <strain evidence="5">Isolate 1-1 / race 1 (BBBD)</strain>
    </source>
</reference>
<dbReference type="STRING" id="630390.A0A180GQ42"/>
<feature type="compositionally biased region" description="Pro residues" evidence="2">
    <location>
        <begin position="1277"/>
        <end position="1306"/>
    </location>
</feature>
<dbReference type="EMBL" id="ADAS02000037">
    <property type="protein sequence ID" value="OAV94661.1"/>
    <property type="molecule type" value="Genomic_DNA"/>
</dbReference>
<feature type="region of interest" description="Disordered" evidence="2">
    <location>
        <begin position="493"/>
        <end position="596"/>
    </location>
</feature>